<sequence>MITSKEHSSRRQTLLVMRDHNFIDILHMRAAYWPVLPGGTSSTSTRQPGTSGKPNPTMPRLPGSSGVRRC</sequence>
<evidence type="ECO:0000313" key="3">
    <source>
        <dbReference type="Proteomes" id="UP001485043"/>
    </source>
</evidence>
<feature type="region of interest" description="Disordered" evidence="1">
    <location>
        <begin position="37"/>
        <end position="70"/>
    </location>
</feature>
<dbReference type="AlphaFoldDB" id="A0AAW1TGI8"/>
<dbReference type="Proteomes" id="UP001485043">
    <property type="component" value="Unassembled WGS sequence"/>
</dbReference>
<organism evidence="2 3">
    <name type="scientific">Apatococcus fuscideae</name>
    <dbReference type="NCBI Taxonomy" id="2026836"/>
    <lineage>
        <taxon>Eukaryota</taxon>
        <taxon>Viridiplantae</taxon>
        <taxon>Chlorophyta</taxon>
        <taxon>core chlorophytes</taxon>
        <taxon>Trebouxiophyceae</taxon>
        <taxon>Chlorellales</taxon>
        <taxon>Chlorellaceae</taxon>
        <taxon>Apatococcus</taxon>
    </lineage>
</organism>
<evidence type="ECO:0000313" key="2">
    <source>
        <dbReference type="EMBL" id="KAK9867981.1"/>
    </source>
</evidence>
<name>A0AAW1TGI8_9CHLO</name>
<proteinExistence type="predicted"/>
<keyword evidence="3" id="KW-1185">Reference proteome</keyword>
<dbReference type="EMBL" id="JALJOV010000052">
    <property type="protein sequence ID" value="KAK9867981.1"/>
    <property type="molecule type" value="Genomic_DNA"/>
</dbReference>
<protein>
    <submittedName>
        <fullName evidence="2">Uncharacterized protein</fullName>
    </submittedName>
</protein>
<gene>
    <name evidence="2" type="ORF">WJX84_006441</name>
</gene>
<accession>A0AAW1TGI8</accession>
<feature type="compositionally biased region" description="Polar residues" evidence="1">
    <location>
        <begin position="39"/>
        <end position="54"/>
    </location>
</feature>
<evidence type="ECO:0000256" key="1">
    <source>
        <dbReference type="SAM" id="MobiDB-lite"/>
    </source>
</evidence>
<reference evidence="2 3" key="1">
    <citation type="journal article" date="2024" name="Nat. Commun.">
        <title>Phylogenomics reveals the evolutionary origins of lichenization in chlorophyte algae.</title>
        <authorList>
            <person name="Puginier C."/>
            <person name="Libourel C."/>
            <person name="Otte J."/>
            <person name="Skaloud P."/>
            <person name="Haon M."/>
            <person name="Grisel S."/>
            <person name="Petersen M."/>
            <person name="Berrin J.G."/>
            <person name="Delaux P.M."/>
            <person name="Dal Grande F."/>
            <person name="Keller J."/>
        </authorList>
    </citation>
    <scope>NUCLEOTIDE SEQUENCE [LARGE SCALE GENOMIC DNA]</scope>
    <source>
        <strain evidence="2 3">SAG 2523</strain>
    </source>
</reference>
<comment type="caution">
    <text evidence="2">The sequence shown here is derived from an EMBL/GenBank/DDBJ whole genome shotgun (WGS) entry which is preliminary data.</text>
</comment>